<feature type="transmembrane region" description="Helical" evidence="7">
    <location>
        <begin position="200"/>
        <end position="222"/>
    </location>
</feature>
<evidence type="ECO:0000256" key="1">
    <source>
        <dbReference type="ARBA" id="ARBA00004651"/>
    </source>
</evidence>
<comment type="similarity">
    <text evidence="7">Belongs to the binding-protein-dependent transport system permease family.</text>
</comment>
<dbReference type="CDD" id="cd06261">
    <property type="entry name" value="TM_PBP2"/>
    <property type="match status" value="1"/>
</dbReference>
<keyword evidence="5 7" id="KW-1133">Transmembrane helix</keyword>
<accession>A0A2U1AA59</accession>
<sequence>MILSPIFVRRAALFAASVLLLAYVLGPVAWLLSSALQREADITSIPPHWIPHPPTLASFRAIVQAGLGTLPADAAFVPSTALYLLPALRNSLVVACAVVVLNLAVSVPAAYAMAKIRYVGRNLSVYFMLATRVIPDIALVVPFFLFVRKLGLLDSVGALIITYLAVTVPFSVFMLLSYFEGLPDELDKAARVDGCSRFGALVRVFLPLALPALVAVILFTFLTSWNEFLFALMFTQTAASQTVPIIVASFTSDFTTSFSFINAAGVVAIVPPVAIAVMFERYIVSGLTAGAVKG</sequence>
<proteinExistence type="inferred from homology"/>
<feature type="transmembrane region" description="Helical" evidence="7">
    <location>
        <begin position="260"/>
        <end position="279"/>
    </location>
</feature>
<feature type="domain" description="ABC transmembrane type-1" evidence="8">
    <location>
        <begin position="88"/>
        <end position="279"/>
    </location>
</feature>
<name>A0A2U1AA59_9BURK</name>
<dbReference type="EMBL" id="JACHVZ010000006">
    <property type="protein sequence ID" value="MBB2928089.1"/>
    <property type="molecule type" value="Genomic_DNA"/>
</dbReference>
<keyword evidence="6 7" id="KW-0472">Membrane</keyword>
<dbReference type="InterPro" id="IPR050901">
    <property type="entry name" value="BP-dep_ABC_trans_perm"/>
</dbReference>
<evidence type="ECO:0000313" key="9">
    <source>
        <dbReference type="EMBL" id="MBB2928089.1"/>
    </source>
</evidence>
<dbReference type="AlphaFoldDB" id="A0A2U1AA59"/>
<organism evidence="10 11">
    <name type="scientific">Paraburkholderia silvatlantica</name>
    <dbReference type="NCBI Taxonomy" id="321895"/>
    <lineage>
        <taxon>Bacteria</taxon>
        <taxon>Pseudomonadati</taxon>
        <taxon>Pseudomonadota</taxon>
        <taxon>Betaproteobacteria</taxon>
        <taxon>Burkholderiales</taxon>
        <taxon>Burkholderiaceae</taxon>
        <taxon>Paraburkholderia</taxon>
    </lineage>
</organism>
<evidence type="ECO:0000313" key="10">
    <source>
        <dbReference type="EMBL" id="PYE19670.1"/>
    </source>
</evidence>
<evidence type="ECO:0000256" key="5">
    <source>
        <dbReference type="ARBA" id="ARBA00022989"/>
    </source>
</evidence>
<evidence type="ECO:0000313" key="12">
    <source>
        <dbReference type="Proteomes" id="UP000533533"/>
    </source>
</evidence>
<dbReference type="PANTHER" id="PTHR32243">
    <property type="entry name" value="MALTOSE TRANSPORT SYSTEM PERMEASE-RELATED"/>
    <property type="match status" value="1"/>
</dbReference>
<feature type="transmembrane region" description="Helical" evidence="7">
    <location>
        <begin position="125"/>
        <end position="146"/>
    </location>
</feature>
<dbReference type="GO" id="GO:0005886">
    <property type="term" value="C:plasma membrane"/>
    <property type="evidence" value="ECO:0007669"/>
    <property type="project" value="UniProtKB-SubCell"/>
</dbReference>
<evidence type="ECO:0000256" key="2">
    <source>
        <dbReference type="ARBA" id="ARBA00022448"/>
    </source>
</evidence>
<keyword evidence="3" id="KW-1003">Cell membrane</keyword>
<comment type="caution">
    <text evidence="10">The sequence shown here is derived from an EMBL/GenBank/DDBJ whole genome shotgun (WGS) entry which is preliminary data.</text>
</comment>
<evidence type="ECO:0000256" key="7">
    <source>
        <dbReference type="RuleBase" id="RU363032"/>
    </source>
</evidence>
<evidence type="ECO:0000256" key="6">
    <source>
        <dbReference type="ARBA" id="ARBA00023136"/>
    </source>
</evidence>
<evidence type="ECO:0000259" key="8">
    <source>
        <dbReference type="PROSITE" id="PS50928"/>
    </source>
</evidence>
<keyword evidence="9" id="KW-0762">Sugar transport</keyword>
<dbReference type="Proteomes" id="UP000533533">
    <property type="component" value="Unassembled WGS sequence"/>
</dbReference>
<keyword evidence="12" id="KW-1185">Reference proteome</keyword>
<dbReference type="Pfam" id="PF00528">
    <property type="entry name" value="BPD_transp_1"/>
    <property type="match status" value="1"/>
</dbReference>
<dbReference type="EMBL" id="QJSQ01000019">
    <property type="protein sequence ID" value="PYE19670.1"/>
    <property type="molecule type" value="Genomic_DNA"/>
</dbReference>
<dbReference type="GO" id="GO:0055085">
    <property type="term" value="P:transmembrane transport"/>
    <property type="evidence" value="ECO:0007669"/>
    <property type="project" value="InterPro"/>
</dbReference>
<dbReference type="SUPFAM" id="SSF161098">
    <property type="entry name" value="MetI-like"/>
    <property type="match status" value="1"/>
</dbReference>
<evidence type="ECO:0000256" key="3">
    <source>
        <dbReference type="ARBA" id="ARBA00022475"/>
    </source>
</evidence>
<dbReference type="PANTHER" id="PTHR32243:SF18">
    <property type="entry name" value="INNER MEMBRANE ABC TRANSPORTER PERMEASE PROTEIN YCJP"/>
    <property type="match status" value="1"/>
</dbReference>
<dbReference type="InterPro" id="IPR035906">
    <property type="entry name" value="MetI-like_sf"/>
</dbReference>
<feature type="transmembrane region" description="Helical" evidence="7">
    <location>
        <begin position="12"/>
        <end position="32"/>
    </location>
</feature>
<dbReference type="Gene3D" id="1.10.3720.10">
    <property type="entry name" value="MetI-like"/>
    <property type="match status" value="1"/>
</dbReference>
<feature type="transmembrane region" description="Helical" evidence="7">
    <location>
        <begin position="228"/>
        <end position="248"/>
    </location>
</feature>
<keyword evidence="2 7" id="KW-0813">Transport</keyword>
<dbReference type="RefSeq" id="WP_221206671.1">
    <property type="nucleotide sequence ID" value="NZ_JACHVZ010000006.1"/>
</dbReference>
<protein>
    <submittedName>
        <fullName evidence="10">Carbohydrate ABC transporter membrane protein 2 (CUT1 family)</fullName>
    </submittedName>
    <submittedName>
        <fullName evidence="9">Multiple sugar transport system permease protein</fullName>
    </submittedName>
</protein>
<gene>
    <name evidence="10" type="ORF">C7410_119112</name>
    <name evidence="9" type="ORF">FHX59_002510</name>
</gene>
<keyword evidence="4 7" id="KW-0812">Transmembrane</keyword>
<comment type="subcellular location">
    <subcellularLocation>
        <location evidence="1 7">Cell membrane</location>
        <topology evidence="1 7">Multi-pass membrane protein</topology>
    </subcellularLocation>
</comment>
<feature type="transmembrane region" description="Helical" evidence="7">
    <location>
        <begin position="92"/>
        <end position="113"/>
    </location>
</feature>
<dbReference type="InterPro" id="IPR000515">
    <property type="entry name" value="MetI-like"/>
</dbReference>
<dbReference type="Proteomes" id="UP000247772">
    <property type="component" value="Unassembled WGS sequence"/>
</dbReference>
<reference evidence="10 11" key="1">
    <citation type="submission" date="2018-06" db="EMBL/GenBank/DDBJ databases">
        <title>Genomic Encyclopedia of Type Strains, Phase IV (KMG-V): Genome sequencing to study the core and pangenomes of soil and plant-associated prokaryotes.</title>
        <authorList>
            <person name="Whitman W."/>
        </authorList>
    </citation>
    <scope>NUCLEOTIDE SEQUENCE [LARGE SCALE GENOMIC DNA]</scope>
    <source>
        <strain evidence="10 11">SRCL-318</strain>
        <strain evidence="9 12">SRMrh-85</strain>
    </source>
</reference>
<evidence type="ECO:0000256" key="4">
    <source>
        <dbReference type="ARBA" id="ARBA00022692"/>
    </source>
</evidence>
<dbReference type="PROSITE" id="PS50928">
    <property type="entry name" value="ABC_TM1"/>
    <property type="match status" value="1"/>
</dbReference>
<evidence type="ECO:0000313" key="11">
    <source>
        <dbReference type="Proteomes" id="UP000247772"/>
    </source>
</evidence>
<feature type="transmembrane region" description="Helical" evidence="7">
    <location>
        <begin position="158"/>
        <end position="179"/>
    </location>
</feature>